<sequence>MNARFSILSLSLTAAFSVNASGIFLQEAVIANAGTAGAGDGVYTQSAAAMWVNPATMSHMGNSLTTFNTLAFDIEMKYQDSANDNGEASTFMPSAGAFHAHQISDKVHLGLALGAVGGSSLSYGTDWAGGGLLDSITLTAMQLNPSLSYQLSEQWSFGAGAQISWAALEQSTDLVTAKQDTDWAYGFNLGMMYRHNETWSVGASYRSKLEHDFKMKVKTSLPTSVLNNLKTDIIVPEIVDISGSYAYTERLNLLASVQFHRWSQWDATNLDLESSIGSGVGAEIERDWDDVWKFALGADYVLNSDWRLKAGVSYETSPQDDPTKQWVDLPVGEQYRYSVGASTQWDHITVDMFYEYADLGSLDMNRRGVDGSFDGRIHFVGMSFSF</sequence>
<comment type="subcellular location">
    <subcellularLocation>
        <location evidence="1">Cell outer membrane</location>
        <topology evidence="1">Multi-pass membrane protein</topology>
    </subcellularLocation>
</comment>
<evidence type="ECO:0000313" key="9">
    <source>
        <dbReference type="EMBL" id="MFA0567856.1"/>
    </source>
</evidence>
<evidence type="ECO:0000313" key="10">
    <source>
        <dbReference type="Proteomes" id="UP001570417"/>
    </source>
</evidence>
<evidence type="ECO:0000256" key="8">
    <source>
        <dbReference type="SAM" id="SignalP"/>
    </source>
</evidence>
<comment type="caution">
    <text evidence="9">The sequence shown here is derived from an EMBL/GenBank/DDBJ whole genome shotgun (WGS) entry which is preliminary data.</text>
</comment>
<comment type="similarity">
    <text evidence="2">Belongs to the OmpP1/FadL family.</text>
</comment>
<feature type="chain" id="PRO_5046593851" evidence="8">
    <location>
        <begin position="21"/>
        <end position="386"/>
    </location>
</feature>
<name>A0ABV4N940_9VIBR</name>
<evidence type="ECO:0000256" key="1">
    <source>
        <dbReference type="ARBA" id="ARBA00004571"/>
    </source>
</evidence>
<dbReference type="EMBL" id="JBFRUW010000016">
    <property type="protein sequence ID" value="MFA0567856.1"/>
    <property type="molecule type" value="Genomic_DNA"/>
</dbReference>
<dbReference type="SUPFAM" id="SSF56935">
    <property type="entry name" value="Porins"/>
    <property type="match status" value="1"/>
</dbReference>
<keyword evidence="6" id="KW-0472">Membrane</keyword>
<dbReference type="PANTHER" id="PTHR35093:SF8">
    <property type="entry name" value="OUTER MEMBRANE PROTEIN NMB0088-RELATED"/>
    <property type="match status" value="1"/>
</dbReference>
<dbReference type="InterPro" id="IPR005017">
    <property type="entry name" value="OMPP1/FadL/TodX"/>
</dbReference>
<gene>
    <name evidence="9" type="ORF">AB4566_06180</name>
</gene>
<accession>A0ABV4N940</accession>
<keyword evidence="5 8" id="KW-0732">Signal</keyword>
<evidence type="ECO:0000256" key="6">
    <source>
        <dbReference type="ARBA" id="ARBA00023136"/>
    </source>
</evidence>
<evidence type="ECO:0000256" key="7">
    <source>
        <dbReference type="ARBA" id="ARBA00023237"/>
    </source>
</evidence>
<protein>
    <submittedName>
        <fullName evidence="9">OmpP1/FadL family transporter</fullName>
    </submittedName>
</protein>
<keyword evidence="4" id="KW-0812">Transmembrane</keyword>
<evidence type="ECO:0000256" key="2">
    <source>
        <dbReference type="ARBA" id="ARBA00008163"/>
    </source>
</evidence>
<evidence type="ECO:0000256" key="5">
    <source>
        <dbReference type="ARBA" id="ARBA00022729"/>
    </source>
</evidence>
<proteinExistence type="inferred from homology"/>
<keyword evidence="7" id="KW-0998">Cell outer membrane</keyword>
<dbReference type="RefSeq" id="WP_372265383.1">
    <property type="nucleotide sequence ID" value="NZ_JBFRUW010000016.1"/>
</dbReference>
<dbReference type="Gene3D" id="2.40.160.60">
    <property type="entry name" value="Outer membrane protein transport protein (OMPP1/FadL/TodX)"/>
    <property type="match status" value="1"/>
</dbReference>
<evidence type="ECO:0000256" key="3">
    <source>
        <dbReference type="ARBA" id="ARBA00022452"/>
    </source>
</evidence>
<reference evidence="9 10" key="1">
    <citation type="journal article" date="2024" name="ISME J.">
        <title>Tailless and filamentous prophages are predominant in marine Vibrio.</title>
        <authorList>
            <person name="Steensen K."/>
            <person name="Seneca J."/>
            <person name="Bartlau N."/>
            <person name="Yu X.A."/>
            <person name="Hussain F.A."/>
            <person name="Polz M.F."/>
        </authorList>
    </citation>
    <scope>NUCLEOTIDE SEQUENCE [LARGE SCALE GENOMIC DNA]</scope>
    <source>
        <strain evidence="9 10">10N.222.51.A1</strain>
    </source>
</reference>
<dbReference type="PANTHER" id="PTHR35093">
    <property type="entry name" value="OUTER MEMBRANE PROTEIN NMB0088-RELATED"/>
    <property type="match status" value="1"/>
</dbReference>
<organism evidence="9 10">
    <name type="scientific">Vibrio gallaecicus</name>
    <dbReference type="NCBI Taxonomy" id="552386"/>
    <lineage>
        <taxon>Bacteria</taxon>
        <taxon>Pseudomonadati</taxon>
        <taxon>Pseudomonadota</taxon>
        <taxon>Gammaproteobacteria</taxon>
        <taxon>Vibrionales</taxon>
        <taxon>Vibrionaceae</taxon>
        <taxon>Vibrio</taxon>
    </lineage>
</organism>
<dbReference type="Pfam" id="PF03349">
    <property type="entry name" value="Toluene_X"/>
    <property type="match status" value="1"/>
</dbReference>
<evidence type="ECO:0000256" key="4">
    <source>
        <dbReference type="ARBA" id="ARBA00022692"/>
    </source>
</evidence>
<keyword evidence="3" id="KW-1134">Transmembrane beta strand</keyword>
<dbReference type="Proteomes" id="UP001570417">
    <property type="component" value="Unassembled WGS sequence"/>
</dbReference>
<feature type="signal peptide" evidence="8">
    <location>
        <begin position="1"/>
        <end position="20"/>
    </location>
</feature>
<keyword evidence="10" id="KW-1185">Reference proteome</keyword>